<reference evidence="3 4" key="1">
    <citation type="submission" date="2020-02" db="EMBL/GenBank/DDBJ databases">
        <title>Sequencing the genomes of 1000 actinobacteria strains.</title>
        <authorList>
            <person name="Klenk H.-P."/>
        </authorList>
    </citation>
    <scope>NUCLEOTIDE SEQUENCE [LARGE SCALE GENOMIC DNA]</scope>
    <source>
        <strain evidence="3 4">DSM 19609</strain>
    </source>
</reference>
<sequence length="322" mass="34355">MSESTSPQHLDPATAPPTSYLDEPQTIGNWFIRLVKGILVGIGFILPGLSGGVLAVIFRIYDPIIRFLAKPQHRFIRNVIYFVPIGIGMCIGVVLFSVVVDAAFGKYAAQFICLFIGFVVGTFPSLFRQAGRHGRGPLHWVILAVAAVVIFVIMLVGGQSLIDVTPSFLVWLASGALIGLGVIVPGMSPSNFLIYFGLYDKMAAGIKDFDFGVIVPLVVGLAVCVLLFAKAAAWAFDRYYAGMYHFILGMVVGSSLAIFPTVVFPAFTDEGLATSGLSLGGAVALALVLFVVGTVASWLFSKVEDRVSVQREALEAAAQGTD</sequence>
<keyword evidence="4" id="KW-1185">Reference proteome</keyword>
<dbReference type="PANTHER" id="PTHR37308">
    <property type="entry name" value="INTEGRAL MEMBRANE PROTEIN"/>
    <property type="match status" value="1"/>
</dbReference>
<name>A0ABX0SEX9_9ACTN</name>
<gene>
    <name evidence="3" type="ORF">FB473_001598</name>
</gene>
<dbReference type="Proteomes" id="UP000749311">
    <property type="component" value="Unassembled WGS sequence"/>
</dbReference>
<evidence type="ECO:0000256" key="1">
    <source>
        <dbReference type="SAM" id="MobiDB-lite"/>
    </source>
</evidence>
<feature type="transmembrane region" description="Helical" evidence="2">
    <location>
        <begin position="168"/>
        <end position="199"/>
    </location>
</feature>
<keyword evidence="2" id="KW-0472">Membrane</keyword>
<keyword evidence="2" id="KW-1133">Transmembrane helix</keyword>
<evidence type="ECO:0000313" key="3">
    <source>
        <dbReference type="EMBL" id="NIH56953.1"/>
    </source>
</evidence>
<dbReference type="InterPro" id="IPR007163">
    <property type="entry name" value="VCA0040-like"/>
</dbReference>
<evidence type="ECO:0000313" key="4">
    <source>
        <dbReference type="Proteomes" id="UP000749311"/>
    </source>
</evidence>
<organism evidence="3 4">
    <name type="scientific">Brooklawnia cerclae</name>
    <dbReference type="NCBI Taxonomy" id="349934"/>
    <lineage>
        <taxon>Bacteria</taxon>
        <taxon>Bacillati</taxon>
        <taxon>Actinomycetota</taxon>
        <taxon>Actinomycetes</taxon>
        <taxon>Propionibacteriales</taxon>
        <taxon>Propionibacteriaceae</taxon>
        <taxon>Brooklawnia</taxon>
    </lineage>
</organism>
<dbReference type="Pfam" id="PF04018">
    <property type="entry name" value="VCA0040-like"/>
    <property type="match status" value="1"/>
</dbReference>
<protein>
    <submittedName>
        <fullName evidence="3">Membrane protein</fullName>
    </submittedName>
</protein>
<accession>A0ABX0SEX9</accession>
<feature type="transmembrane region" description="Helical" evidence="2">
    <location>
        <begin position="79"/>
        <end position="101"/>
    </location>
</feature>
<comment type="caution">
    <text evidence="3">The sequence shown here is derived from an EMBL/GenBank/DDBJ whole genome shotgun (WGS) entry which is preliminary data.</text>
</comment>
<dbReference type="RefSeq" id="WP_167166279.1">
    <property type="nucleotide sequence ID" value="NZ_BAAAOO010000015.1"/>
</dbReference>
<feature type="transmembrane region" description="Helical" evidence="2">
    <location>
        <begin position="38"/>
        <end position="58"/>
    </location>
</feature>
<feature type="region of interest" description="Disordered" evidence="1">
    <location>
        <begin position="1"/>
        <end position="21"/>
    </location>
</feature>
<evidence type="ECO:0000256" key="2">
    <source>
        <dbReference type="SAM" id="Phobius"/>
    </source>
</evidence>
<proteinExistence type="predicted"/>
<feature type="transmembrane region" description="Helical" evidence="2">
    <location>
        <begin position="107"/>
        <end position="127"/>
    </location>
</feature>
<dbReference type="EMBL" id="JAAMOZ010000001">
    <property type="protein sequence ID" value="NIH56953.1"/>
    <property type="molecule type" value="Genomic_DNA"/>
</dbReference>
<dbReference type="PANTHER" id="PTHR37308:SF1">
    <property type="entry name" value="POLYPRENYL-PHOSPHATE TRANSPORTER"/>
    <property type="match status" value="1"/>
</dbReference>
<keyword evidence="2" id="KW-0812">Transmembrane</keyword>
<feature type="transmembrane region" description="Helical" evidence="2">
    <location>
        <begin position="279"/>
        <end position="300"/>
    </location>
</feature>
<feature type="transmembrane region" description="Helical" evidence="2">
    <location>
        <begin position="139"/>
        <end position="162"/>
    </location>
</feature>
<feature type="transmembrane region" description="Helical" evidence="2">
    <location>
        <begin position="242"/>
        <end position="267"/>
    </location>
</feature>
<feature type="transmembrane region" description="Helical" evidence="2">
    <location>
        <begin position="211"/>
        <end position="236"/>
    </location>
</feature>